<dbReference type="SUPFAM" id="SSF53323">
    <property type="entry name" value="Pyruvate-ferredoxin oxidoreductase, PFOR, domain III"/>
    <property type="match status" value="1"/>
</dbReference>
<feature type="domain" description="Pyruvate/ketoisovalerate oxidoreductase catalytic" evidence="2">
    <location>
        <begin position="11"/>
        <end position="173"/>
    </location>
</feature>
<dbReference type="InterPro" id="IPR011894">
    <property type="entry name" value="PorC_KorC"/>
</dbReference>
<dbReference type="NCBIfam" id="TIGR02175">
    <property type="entry name" value="PorC_KorC"/>
    <property type="match status" value="1"/>
</dbReference>
<dbReference type="STRING" id="766136.BHF68_03225"/>
<dbReference type="InterPro" id="IPR002869">
    <property type="entry name" value="Pyrv_flavodox_OxRed_cen"/>
</dbReference>
<accession>A0A1E5G688</accession>
<dbReference type="EMBL" id="MIJE01000001">
    <property type="protein sequence ID" value="OEF98686.1"/>
    <property type="molecule type" value="Genomic_DNA"/>
</dbReference>
<dbReference type="PANTHER" id="PTHR42730:SF1">
    <property type="entry name" value="2-OXOGLUTARATE SYNTHASE SUBUNIT KORC"/>
    <property type="match status" value="1"/>
</dbReference>
<evidence type="ECO:0000313" key="3">
    <source>
        <dbReference type="EMBL" id="OEF98686.1"/>
    </source>
</evidence>
<dbReference type="GO" id="GO:0016625">
    <property type="term" value="F:oxidoreductase activity, acting on the aldehyde or oxo group of donors, iron-sulfur protein as acceptor"/>
    <property type="evidence" value="ECO:0007669"/>
    <property type="project" value="InterPro"/>
</dbReference>
<proteinExistence type="predicted"/>
<organism evidence="3 4">
    <name type="scientific">Desulfuribacillus alkaliarsenatis</name>
    <dbReference type="NCBI Taxonomy" id="766136"/>
    <lineage>
        <taxon>Bacteria</taxon>
        <taxon>Bacillati</taxon>
        <taxon>Bacillota</taxon>
        <taxon>Desulfuribacillia</taxon>
        <taxon>Desulfuribacillales</taxon>
        <taxon>Desulfuribacillaceae</taxon>
        <taxon>Desulfuribacillus</taxon>
    </lineage>
</organism>
<dbReference type="InterPro" id="IPR052554">
    <property type="entry name" value="2-oxoglutarate_synth_KorC"/>
</dbReference>
<dbReference type="Gene3D" id="3.40.920.10">
    <property type="entry name" value="Pyruvate-ferredoxin oxidoreductase, PFOR, domain III"/>
    <property type="match status" value="1"/>
</dbReference>
<gene>
    <name evidence="3" type="ORF">BHF68_03225</name>
</gene>
<evidence type="ECO:0000256" key="1">
    <source>
        <dbReference type="ARBA" id="ARBA00023002"/>
    </source>
</evidence>
<keyword evidence="4" id="KW-1185">Reference proteome</keyword>
<evidence type="ECO:0000259" key="2">
    <source>
        <dbReference type="Pfam" id="PF01558"/>
    </source>
</evidence>
<dbReference type="PANTHER" id="PTHR42730">
    <property type="entry name" value="2-OXOGLUTARATE SYNTHASE SUBUNIT KORC"/>
    <property type="match status" value="1"/>
</dbReference>
<dbReference type="Proteomes" id="UP000094296">
    <property type="component" value="Unassembled WGS sequence"/>
</dbReference>
<protein>
    <submittedName>
        <fullName evidence="3">2-oxoglutarate ferredoxin oxidoreductase subunit gamma</fullName>
    </submittedName>
</protein>
<dbReference type="InterPro" id="IPR019752">
    <property type="entry name" value="Pyrv/ketoisovalerate_OxRed_cat"/>
</dbReference>
<reference evidence="3 4" key="1">
    <citation type="submission" date="2016-09" db="EMBL/GenBank/DDBJ databases">
        <title>Draft genome sequence for the type strain of Desulfuribacillus alkaliarsenatis AHT28, an obligately anaerobic, sulfidogenic bacterium isolated from Russian soda lake sediments.</title>
        <authorList>
            <person name="Abin C.A."/>
            <person name="Hollibaugh J.T."/>
        </authorList>
    </citation>
    <scope>NUCLEOTIDE SEQUENCE [LARGE SCALE GENOMIC DNA]</scope>
    <source>
        <strain evidence="3 4">AHT28</strain>
    </source>
</reference>
<sequence length="178" mass="19204">MRWEIRLSGTGGQGLVLAGVILASASSLAGKNVVQTQTYGPESRGGSSKSEVIIDEEEIDYPKVLLPNVLLVLSQSALDKYAKCIDNQGVIITDSSLNTSDFRNELTTLYKVPIIKTAKEVIGKSIVTNMVALGALIRATNIASKELLYKAMKSYVPVGTENLNKKAIDIGYELIDKN</sequence>
<dbReference type="Pfam" id="PF01558">
    <property type="entry name" value="POR"/>
    <property type="match status" value="1"/>
</dbReference>
<keyword evidence="1" id="KW-0560">Oxidoreductase</keyword>
<dbReference type="AlphaFoldDB" id="A0A1E5G688"/>
<evidence type="ECO:0000313" key="4">
    <source>
        <dbReference type="Proteomes" id="UP000094296"/>
    </source>
</evidence>
<name>A0A1E5G688_9FIRM</name>
<comment type="caution">
    <text evidence="3">The sequence shown here is derived from an EMBL/GenBank/DDBJ whole genome shotgun (WGS) entry which is preliminary data.</text>
</comment>